<keyword evidence="3" id="KW-1185">Reference proteome</keyword>
<evidence type="ECO:0000256" key="1">
    <source>
        <dbReference type="SAM" id="MobiDB-lite"/>
    </source>
</evidence>
<feature type="region of interest" description="Disordered" evidence="1">
    <location>
        <begin position="38"/>
        <end position="167"/>
    </location>
</feature>
<evidence type="ECO:0000313" key="3">
    <source>
        <dbReference type="Proteomes" id="UP000030645"/>
    </source>
</evidence>
<accession>W9SIC8</accession>
<feature type="compositionally biased region" description="Basic and acidic residues" evidence="1">
    <location>
        <begin position="80"/>
        <end position="123"/>
    </location>
</feature>
<name>W9SIC8_9ROSA</name>
<evidence type="ECO:0000313" key="2">
    <source>
        <dbReference type="EMBL" id="EXC33105.1"/>
    </source>
</evidence>
<protein>
    <submittedName>
        <fullName evidence="2">Uncharacterized protein</fullName>
    </submittedName>
</protein>
<dbReference type="EMBL" id="KE346319">
    <property type="protein sequence ID" value="EXC33105.1"/>
    <property type="molecule type" value="Genomic_DNA"/>
</dbReference>
<feature type="compositionally biased region" description="Basic residues" evidence="1">
    <location>
        <begin position="143"/>
        <end position="167"/>
    </location>
</feature>
<reference evidence="3" key="1">
    <citation type="submission" date="2013-01" db="EMBL/GenBank/DDBJ databases">
        <title>Draft Genome Sequence of a Mulberry Tree, Morus notabilis C.K. Schneid.</title>
        <authorList>
            <person name="He N."/>
            <person name="Zhao S."/>
        </authorList>
    </citation>
    <scope>NUCLEOTIDE SEQUENCE</scope>
</reference>
<dbReference type="Proteomes" id="UP000030645">
    <property type="component" value="Unassembled WGS sequence"/>
</dbReference>
<organism evidence="2 3">
    <name type="scientific">Morus notabilis</name>
    <dbReference type="NCBI Taxonomy" id="981085"/>
    <lineage>
        <taxon>Eukaryota</taxon>
        <taxon>Viridiplantae</taxon>
        <taxon>Streptophyta</taxon>
        <taxon>Embryophyta</taxon>
        <taxon>Tracheophyta</taxon>
        <taxon>Spermatophyta</taxon>
        <taxon>Magnoliopsida</taxon>
        <taxon>eudicotyledons</taxon>
        <taxon>Gunneridae</taxon>
        <taxon>Pentapetalae</taxon>
        <taxon>rosids</taxon>
        <taxon>fabids</taxon>
        <taxon>Rosales</taxon>
        <taxon>Moraceae</taxon>
        <taxon>Moreae</taxon>
        <taxon>Morus</taxon>
    </lineage>
</organism>
<sequence length="167" mass="18963">MVVREGGNALLRLFGVIVTLRRRVWFIVSGWVAQRGTAGGGTSLATMPFDDSSPPVRHACDSTHSTMKQGTLRRRRWHGTGKEEEERGARRSAKKEAHGGRREEEEGAAKKELQRRSCEEERGMAVGDEEGGARWSAIGAKKKELRRRTRHSGRWKRRERKKKMKNG</sequence>
<proteinExistence type="predicted"/>
<gene>
    <name evidence="2" type="ORF">L484_014985</name>
</gene>
<dbReference type="AlphaFoldDB" id="W9SIC8"/>